<gene>
    <name evidence="15" type="ORF">A3A03_03930</name>
</gene>
<dbReference type="PRINTS" id="PR00726">
    <property type="entry name" value="LEXASERPTASE"/>
</dbReference>
<evidence type="ECO:0000313" key="16">
    <source>
        <dbReference type="Proteomes" id="UP000176629"/>
    </source>
</evidence>
<dbReference type="EMBL" id="MFUX01000024">
    <property type="protein sequence ID" value="OGI94414.1"/>
    <property type="molecule type" value="Genomic_DNA"/>
</dbReference>
<evidence type="ECO:0000256" key="2">
    <source>
        <dbReference type="ARBA" id="ARBA00022491"/>
    </source>
</evidence>
<dbReference type="Proteomes" id="UP000176629">
    <property type="component" value="Unassembled WGS sequence"/>
</dbReference>
<keyword evidence="2" id="KW-0678">Repressor</keyword>
<evidence type="ECO:0000256" key="1">
    <source>
        <dbReference type="ARBA" id="ARBA00007484"/>
    </source>
</evidence>
<proteinExistence type="inferred from homology"/>
<dbReference type="InterPro" id="IPR039418">
    <property type="entry name" value="LexA-like"/>
</dbReference>
<accession>A0A1F6XJT6</accession>
<dbReference type="InterPro" id="IPR050077">
    <property type="entry name" value="LexA_repressor"/>
</dbReference>
<evidence type="ECO:0000256" key="9">
    <source>
        <dbReference type="ARBA" id="ARBA00023163"/>
    </source>
</evidence>
<keyword evidence="4" id="KW-0227">DNA damage</keyword>
<organism evidence="15 16">
    <name type="scientific">Candidatus Nomurabacteria bacterium RIFCSPLOWO2_01_FULL_40_18</name>
    <dbReference type="NCBI Taxonomy" id="1801773"/>
    <lineage>
        <taxon>Bacteria</taxon>
        <taxon>Candidatus Nomuraibacteriota</taxon>
    </lineage>
</organism>
<protein>
    <submittedName>
        <fullName evidence="15">Repressor LexA</fullName>
    </submittedName>
</protein>
<dbReference type="Gene3D" id="1.10.10.10">
    <property type="entry name" value="Winged helix-like DNA-binding domain superfamily/Winged helix DNA-binding domain"/>
    <property type="match status" value="1"/>
</dbReference>
<evidence type="ECO:0000259" key="13">
    <source>
        <dbReference type="Pfam" id="PF00717"/>
    </source>
</evidence>
<dbReference type="NCBIfam" id="TIGR00498">
    <property type="entry name" value="lexA"/>
    <property type="match status" value="1"/>
</dbReference>
<evidence type="ECO:0000256" key="12">
    <source>
        <dbReference type="RuleBase" id="RU003991"/>
    </source>
</evidence>
<dbReference type="GO" id="GO:0006260">
    <property type="term" value="P:DNA replication"/>
    <property type="evidence" value="ECO:0007669"/>
    <property type="project" value="UniProtKB-KW"/>
</dbReference>
<dbReference type="InterPro" id="IPR006200">
    <property type="entry name" value="LexA"/>
</dbReference>
<keyword evidence="10" id="KW-0234">DNA repair</keyword>
<dbReference type="InterPro" id="IPR015927">
    <property type="entry name" value="Peptidase_S24_S26A/B/C"/>
</dbReference>
<evidence type="ECO:0000256" key="3">
    <source>
        <dbReference type="ARBA" id="ARBA00022705"/>
    </source>
</evidence>
<keyword evidence="5 12" id="KW-0378">Hydrolase</keyword>
<dbReference type="PANTHER" id="PTHR33516">
    <property type="entry name" value="LEXA REPRESSOR"/>
    <property type="match status" value="1"/>
</dbReference>
<dbReference type="AlphaFoldDB" id="A0A1F6XJT6"/>
<feature type="domain" description="LexA repressor DNA-binding" evidence="14">
    <location>
        <begin position="4"/>
        <end position="65"/>
    </location>
</feature>
<dbReference type="Pfam" id="PF01726">
    <property type="entry name" value="LexA_DNA_bind"/>
    <property type="match status" value="1"/>
</dbReference>
<comment type="caution">
    <text evidence="15">The sequence shown here is derived from an EMBL/GenBank/DDBJ whole genome shotgun (WGS) entry which is preliminary data.</text>
</comment>
<dbReference type="STRING" id="1801773.A3A03_03930"/>
<dbReference type="GO" id="GO:0009432">
    <property type="term" value="P:SOS response"/>
    <property type="evidence" value="ECO:0007669"/>
    <property type="project" value="UniProtKB-KW"/>
</dbReference>
<evidence type="ECO:0000256" key="8">
    <source>
        <dbReference type="ARBA" id="ARBA00023125"/>
    </source>
</evidence>
<evidence type="ECO:0000256" key="4">
    <source>
        <dbReference type="ARBA" id="ARBA00022763"/>
    </source>
</evidence>
<dbReference type="InterPro" id="IPR036390">
    <property type="entry name" value="WH_DNA-bd_sf"/>
</dbReference>
<dbReference type="InterPro" id="IPR036388">
    <property type="entry name" value="WH-like_DNA-bd_sf"/>
</dbReference>
<evidence type="ECO:0000256" key="11">
    <source>
        <dbReference type="ARBA" id="ARBA00023236"/>
    </source>
</evidence>
<keyword evidence="6 12" id="KW-0068">Autocatalytic cleavage</keyword>
<dbReference type="GO" id="GO:0006281">
    <property type="term" value="P:DNA repair"/>
    <property type="evidence" value="ECO:0007669"/>
    <property type="project" value="UniProtKB-KW"/>
</dbReference>
<evidence type="ECO:0000256" key="7">
    <source>
        <dbReference type="ARBA" id="ARBA00023015"/>
    </source>
</evidence>
<reference evidence="15 16" key="1">
    <citation type="journal article" date="2016" name="Nat. Commun.">
        <title>Thousands of microbial genomes shed light on interconnected biogeochemical processes in an aquifer system.</title>
        <authorList>
            <person name="Anantharaman K."/>
            <person name="Brown C.T."/>
            <person name="Hug L.A."/>
            <person name="Sharon I."/>
            <person name="Castelle C.J."/>
            <person name="Probst A.J."/>
            <person name="Thomas B.C."/>
            <person name="Singh A."/>
            <person name="Wilkins M.J."/>
            <person name="Karaoz U."/>
            <person name="Brodie E.L."/>
            <person name="Williams K.H."/>
            <person name="Hubbard S.S."/>
            <person name="Banfield J.F."/>
        </authorList>
    </citation>
    <scope>NUCLEOTIDE SEQUENCE [LARGE SCALE GENOMIC DNA]</scope>
</reference>
<evidence type="ECO:0000256" key="5">
    <source>
        <dbReference type="ARBA" id="ARBA00022801"/>
    </source>
</evidence>
<feature type="domain" description="Peptidase S24/S26A/S26B/S26C" evidence="13">
    <location>
        <begin position="83"/>
        <end position="204"/>
    </location>
</feature>
<dbReference type="GO" id="GO:0045892">
    <property type="term" value="P:negative regulation of DNA-templated transcription"/>
    <property type="evidence" value="ECO:0007669"/>
    <property type="project" value="InterPro"/>
</dbReference>
<dbReference type="InterPro" id="IPR036286">
    <property type="entry name" value="LexA/Signal_pep-like_sf"/>
</dbReference>
<dbReference type="SUPFAM" id="SSF46785">
    <property type="entry name" value="Winged helix' DNA-binding domain"/>
    <property type="match status" value="1"/>
</dbReference>
<dbReference type="InterPro" id="IPR006199">
    <property type="entry name" value="LexA_DNA-bd_dom"/>
</dbReference>
<comment type="similarity">
    <text evidence="1 12">Belongs to the peptidase S24 family.</text>
</comment>
<dbReference type="InterPro" id="IPR006197">
    <property type="entry name" value="Peptidase_S24_LexA"/>
</dbReference>
<dbReference type="CDD" id="cd06529">
    <property type="entry name" value="S24_LexA-like"/>
    <property type="match status" value="1"/>
</dbReference>
<dbReference type="Gene3D" id="2.10.109.10">
    <property type="entry name" value="Umud Fragment, subunit A"/>
    <property type="match status" value="1"/>
</dbReference>
<keyword evidence="9" id="KW-0804">Transcription</keyword>
<dbReference type="GO" id="GO:0004252">
    <property type="term" value="F:serine-type endopeptidase activity"/>
    <property type="evidence" value="ECO:0007669"/>
    <property type="project" value="InterPro"/>
</dbReference>
<keyword evidence="11" id="KW-0742">SOS response</keyword>
<evidence type="ECO:0000256" key="10">
    <source>
        <dbReference type="ARBA" id="ARBA00023204"/>
    </source>
</evidence>
<dbReference type="GO" id="GO:0003677">
    <property type="term" value="F:DNA binding"/>
    <property type="evidence" value="ECO:0007669"/>
    <property type="project" value="UniProtKB-KW"/>
</dbReference>
<keyword evidence="8" id="KW-0238">DNA-binding</keyword>
<dbReference type="SUPFAM" id="SSF51306">
    <property type="entry name" value="LexA/Signal peptidase"/>
    <property type="match status" value="1"/>
</dbReference>
<name>A0A1F6XJT6_9BACT</name>
<dbReference type="Pfam" id="PF00717">
    <property type="entry name" value="Peptidase_S24"/>
    <property type="match status" value="1"/>
</dbReference>
<dbReference type="PANTHER" id="PTHR33516:SF2">
    <property type="entry name" value="LEXA REPRESSOR-RELATED"/>
    <property type="match status" value="1"/>
</dbReference>
<keyword evidence="3" id="KW-0235">DNA replication</keyword>
<evidence type="ECO:0000313" key="15">
    <source>
        <dbReference type="EMBL" id="OGI94414.1"/>
    </source>
</evidence>
<evidence type="ECO:0000259" key="14">
    <source>
        <dbReference type="Pfam" id="PF01726"/>
    </source>
</evidence>
<sequence>MKSSISKRQKEFLQIIYDFIKNTGFPPTFEEMREKLGVSSNQSVIDLLEKLEQGGAIKRNEGSARSININPIGFKLLGKQIFPVVGVSAAGSFIESFSEVDFKWMEVPSSIIPNERIKQSDEVFIIKVSGDSMINAGISNEDMLLVRKAKEFKSGDIVVARNNDGTTVKRFIVEGGKRYLKPENPAYKNITIIPDEIFFEGKVILNLSKV</sequence>
<keyword evidence="7" id="KW-0805">Transcription regulation</keyword>
<evidence type="ECO:0000256" key="6">
    <source>
        <dbReference type="ARBA" id="ARBA00022813"/>
    </source>
</evidence>
<dbReference type="GO" id="GO:0006508">
    <property type="term" value="P:proteolysis"/>
    <property type="evidence" value="ECO:0007669"/>
    <property type="project" value="InterPro"/>
</dbReference>